<protein>
    <submittedName>
        <fullName evidence="2">Uncharacterized protein</fullName>
    </submittedName>
</protein>
<dbReference type="EMBL" id="LR824545">
    <property type="protein sequence ID" value="CAH1637047.1"/>
    <property type="molecule type" value="Genomic_DNA"/>
</dbReference>
<feature type="transmembrane region" description="Helical" evidence="1">
    <location>
        <begin position="140"/>
        <end position="161"/>
    </location>
</feature>
<dbReference type="AlphaFoldDB" id="A0A9P0I0Z9"/>
<feature type="transmembrane region" description="Helical" evidence="1">
    <location>
        <begin position="60"/>
        <end position="82"/>
    </location>
</feature>
<keyword evidence="1" id="KW-0812">Transmembrane</keyword>
<organism evidence="2 3">
    <name type="scientific">Spodoptera littoralis</name>
    <name type="common">Egyptian cotton leafworm</name>
    <dbReference type="NCBI Taxonomy" id="7109"/>
    <lineage>
        <taxon>Eukaryota</taxon>
        <taxon>Metazoa</taxon>
        <taxon>Ecdysozoa</taxon>
        <taxon>Arthropoda</taxon>
        <taxon>Hexapoda</taxon>
        <taxon>Insecta</taxon>
        <taxon>Pterygota</taxon>
        <taxon>Neoptera</taxon>
        <taxon>Endopterygota</taxon>
        <taxon>Lepidoptera</taxon>
        <taxon>Glossata</taxon>
        <taxon>Ditrysia</taxon>
        <taxon>Noctuoidea</taxon>
        <taxon>Noctuidae</taxon>
        <taxon>Amphipyrinae</taxon>
        <taxon>Spodoptera</taxon>
    </lineage>
</organism>
<evidence type="ECO:0000313" key="3">
    <source>
        <dbReference type="Proteomes" id="UP001153321"/>
    </source>
</evidence>
<dbReference type="Proteomes" id="UP001153321">
    <property type="component" value="Chromosome 14"/>
</dbReference>
<gene>
    <name evidence="2" type="ORF">SPLIT_LOCUS2408</name>
</gene>
<keyword evidence="3" id="KW-1185">Reference proteome</keyword>
<sequence length="207" mass="24015">MAYEVKMTLELPEIKRCCFICPLRYSIIIWGYVKLISTAVDLYMKIMLLMNIDPEKNNVVWQGLLLGNLVQEFVLCFILIVAAHMKNVKLLQVFYIYGCILLVFQILAVGALTVFMFYLIFVDKPLTKGSLAHQSMAWHYLMYASTFYASLILDIYVILLVKTEIMKLKDKNQYTLEDVDEVPKTTVTYTKKEGEEVVITDVEETEY</sequence>
<keyword evidence="1" id="KW-1133">Transmembrane helix</keyword>
<feature type="transmembrane region" description="Helical" evidence="1">
    <location>
        <begin position="94"/>
        <end position="120"/>
    </location>
</feature>
<accession>A0A9P0I0Z9</accession>
<feature type="transmembrane region" description="Helical" evidence="1">
    <location>
        <begin position="21"/>
        <end position="40"/>
    </location>
</feature>
<keyword evidence="1" id="KW-0472">Membrane</keyword>
<evidence type="ECO:0000313" key="2">
    <source>
        <dbReference type="EMBL" id="CAH1637047.1"/>
    </source>
</evidence>
<name>A0A9P0I0Z9_SPOLI</name>
<evidence type="ECO:0000256" key="1">
    <source>
        <dbReference type="SAM" id="Phobius"/>
    </source>
</evidence>
<proteinExistence type="predicted"/>
<reference evidence="2" key="1">
    <citation type="submission" date="2022-02" db="EMBL/GenBank/DDBJ databases">
        <authorList>
            <person name="King R."/>
        </authorList>
    </citation>
    <scope>NUCLEOTIDE SEQUENCE</scope>
</reference>